<proteinExistence type="predicted"/>
<dbReference type="AlphaFoldDB" id="A0AAE3J307"/>
<evidence type="ECO:0000313" key="3">
    <source>
        <dbReference type="Proteomes" id="UP001208041"/>
    </source>
</evidence>
<protein>
    <submittedName>
        <fullName evidence="2">Uncharacterized protein</fullName>
    </submittedName>
</protein>
<dbReference type="EMBL" id="JAOYFC010000004">
    <property type="protein sequence ID" value="MCV6825863.1"/>
    <property type="molecule type" value="Genomic_DNA"/>
</dbReference>
<keyword evidence="3" id="KW-1185">Reference proteome</keyword>
<evidence type="ECO:0000313" key="2">
    <source>
        <dbReference type="EMBL" id="MCV6825863.1"/>
    </source>
</evidence>
<accession>A0AAE3J307</accession>
<organism evidence="2 3">
    <name type="scientific">Halocynthiibacter halioticoli</name>
    <dbReference type="NCBI Taxonomy" id="2986804"/>
    <lineage>
        <taxon>Bacteria</taxon>
        <taxon>Pseudomonadati</taxon>
        <taxon>Pseudomonadota</taxon>
        <taxon>Alphaproteobacteria</taxon>
        <taxon>Rhodobacterales</taxon>
        <taxon>Paracoccaceae</taxon>
        <taxon>Halocynthiibacter</taxon>
    </lineage>
</organism>
<reference evidence="2" key="1">
    <citation type="submission" date="2022-10" db="EMBL/GenBank/DDBJ databases">
        <authorList>
            <person name="Yue Y."/>
        </authorList>
    </citation>
    <scope>NUCLEOTIDE SEQUENCE</scope>
    <source>
        <strain evidence="2">Z654</strain>
    </source>
</reference>
<comment type="caution">
    <text evidence="2">The sequence shown here is derived from an EMBL/GenBank/DDBJ whole genome shotgun (WGS) entry which is preliminary data.</text>
</comment>
<keyword evidence="1" id="KW-0732">Signal</keyword>
<gene>
    <name evidence="2" type="ORF">OH136_14975</name>
</gene>
<dbReference type="RefSeq" id="WP_263954818.1">
    <property type="nucleotide sequence ID" value="NZ_JAOYFC010000004.1"/>
</dbReference>
<feature type="chain" id="PRO_5042066780" evidence="1">
    <location>
        <begin position="23"/>
        <end position="59"/>
    </location>
</feature>
<dbReference type="Proteomes" id="UP001208041">
    <property type="component" value="Unassembled WGS sequence"/>
</dbReference>
<sequence>MTSLAKTTAVILFASLAAPAFANGIPFNFSTITFPADDSVSTRGCSDLTTASACEQDAG</sequence>
<name>A0AAE3J307_9RHOB</name>
<feature type="signal peptide" evidence="1">
    <location>
        <begin position="1"/>
        <end position="22"/>
    </location>
</feature>
<evidence type="ECO:0000256" key="1">
    <source>
        <dbReference type="SAM" id="SignalP"/>
    </source>
</evidence>